<evidence type="ECO:0000256" key="2">
    <source>
        <dbReference type="SAM" id="SignalP"/>
    </source>
</evidence>
<reference evidence="3 4" key="1">
    <citation type="submission" date="2018-08" db="EMBL/GenBank/DDBJ databases">
        <title>Verrucosispora craniellae sp. nov., isolated from a marine sponge in the South China Sea.</title>
        <authorList>
            <person name="Li L."/>
            <person name="Lin H.W."/>
        </authorList>
    </citation>
    <scope>NUCLEOTIDE SEQUENCE [LARGE SCALE GENOMIC DNA]</scope>
    <source>
        <strain evidence="3 4">LHW63014</strain>
    </source>
</reference>
<evidence type="ECO:0000313" key="3">
    <source>
        <dbReference type="EMBL" id="RFS47823.1"/>
    </source>
</evidence>
<organism evidence="3 4">
    <name type="scientific">Micromonospora craniellae</name>
    <dbReference type="NCBI Taxonomy" id="2294034"/>
    <lineage>
        <taxon>Bacteria</taxon>
        <taxon>Bacillati</taxon>
        <taxon>Actinomycetota</taxon>
        <taxon>Actinomycetes</taxon>
        <taxon>Micromonosporales</taxon>
        <taxon>Micromonosporaceae</taxon>
        <taxon>Micromonospora</taxon>
    </lineage>
</organism>
<dbReference type="Proteomes" id="UP000262621">
    <property type="component" value="Unassembled WGS sequence"/>
</dbReference>
<proteinExistence type="predicted"/>
<keyword evidence="4" id="KW-1185">Reference proteome</keyword>
<protein>
    <submittedName>
        <fullName evidence="3">Uncharacterized protein</fullName>
    </submittedName>
</protein>
<feature type="region of interest" description="Disordered" evidence="1">
    <location>
        <begin position="24"/>
        <end position="61"/>
    </location>
</feature>
<feature type="chain" id="PRO_5016803600" evidence="2">
    <location>
        <begin position="22"/>
        <end position="149"/>
    </location>
</feature>
<gene>
    <name evidence="3" type="ORF">D0Q02_04635</name>
</gene>
<comment type="caution">
    <text evidence="3">The sequence shown here is derived from an EMBL/GenBank/DDBJ whole genome shotgun (WGS) entry which is preliminary data.</text>
</comment>
<dbReference type="AlphaFoldDB" id="A0A372G4B2"/>
<keyword evidence="2" id="KW-0732">Signal</keyword>
<evidence type="ECO:0000256" key="1">
    <source>
        <dbReference type="SAM" id="MobiDB-lite"/>
    </source>
</evidence>
<accession>A0A372G4B2</accession>
<evidence type="ECO:0000313" key="4">
    <source>
        <dbReference type="Proteomes" id="UP000262621"/>
    </source>
</evidence>
<name>A0A372G4B2_9ACTN</name>
<sequence length="149" mass="15228">MACAGGIALVLLLTGCGSADAGDGATEAPISSASSGDTAPASGGDTPEANDPGVELPASYPTDEVPLVTGAIVSADVIPSKGWNVVLTPETSLDKVADEAGALVQAAGFTQHTQNRRAPDNRGYRNDKYEIFINRQDADGTVSYTVFTR</sequence>
<feature type="signal peptide" evidence="2">
    <location>
        <begin position="1"/>
        <end position="21"/>
    </location>
</feature>
<dbReference type="EMBL" id="QVFU01000002">
    <property type="protein sequence ID" value="RFS47823.1"/>
    <property type="molecule type" value="Genomic_DNA"/>
</dbReference>